<comment type="caution">
    <text evidence="2">The sequence shown here is derived from an EMBL/GenBank/DDBJ whole genome shotgun (WGS) entry which is preliminary data.</text>
</comment>
<proteinExistence type="predicted"/>
<gene>
    <name evidence="2" type="ORF">MIND_00943900</name>
</gene>
<feature type="transmembrane region" description="Helical" evidence="1">
    <location>
        <begin position="23"/>
        <end position="40"/>
    </location>
</feature>
<accession>A0A8H6SCP0</accession>
<dbReference type="Proteomes" id="UP000636479">
    <property type="component" value="Unassembled WGS sequence"/>
</dbReference>
<evidence type="ECO:0000313" key="3">
    <source>
        <dbReference type="Proteomes" id="UP000636479"/>
    </source>
</evidence>
<keyword evidence="1" id="KW-0472">Membrane</keyword>
<evidence type="ECO:0000256" key="1">
    <source>
        <dbReference type="SAM" id="Phobius"/>
    </source>
</evidence>
<organism evidence="2 3">
    <name type="scientific">Mycena indigotica</name>
    <dbReference type="NCBI Taxonomy" id="2126181"/>
    <lineage>
        <taxon>Eukaryota</taxon>
        <taxon>Fungi</taxon>
        <taxon>Dikarya</taxon>
        <taxon>Basidiomycota</taxon>
        <taxon>Agaricomycotina</taxon>
        <taxon>Agaricomycetes</taxon>
        <taxon>Agaricomycetidae</taxon>
        <taxon>Agaricales</taxon>
        <taxon>Marasmiineae</taxon>
        <taxon>Mycenaceae</taxon>
        <taxon>Mycena</taxon>
    </lineage>
</organism>
<feature type="transmembrane region" description="Helical" evidence="1">
    <location>
        <begin position="77"/>
        <end position="102"/>
    </location>
</feature>
<keyword evidence="1" id="KW-0812">Transmembrane</keyword>
<keyword evidence="3" id="KW-1185">Reference proteome</keyword>
<keyword evidence="1" id="KW-1133">Transmembrane helix</keyword>
<reference evidence="2" key="1">
    <citation type="submission" date="2020-05" db="EMBL/GenBank/DDBJ databases">
        <title>Mycena genomes resolve the evolution of fungal bioluminescence.</title>
        <authorList>
            <person name="Tsai I.J."/>
        </authorList>
    </citation>
    <scope>NUCLEOTIDE SEQUENCE</scope>
    <source>
        <strain evidence="2">171206Taipei</strain>
    </source>
</reference>
<dbReference type="OrthoDB" id="2369382at2759"/>
<dbReference type="AlphaFoldDB" id="A0A8H6SCP0"/>
<sequence length="715" mass="78034">MALVVARVTVAQAATIINIIIAFLQYTVGLSLIALFIYFLPPINPAVAWNVIGRKLHSSLWPTLLRSDTLKGAGGRVALFSMLSFVTTILVAVSGVIMPLGLSDGLDMCAPVRTVSATFVQDTSPLGLATSPRLDYLYGRICGAFSMVVCPGGAVNTTVIPQVIVDKFNSTPYGPFSMQFRRYYNGTSGRNWTTSVPIVATTQSLILRTGIFAVGGLVVDFDNPGVGLWNHTLPVNLKRGATWAEDLIWLEPVSACTDTNLTIDYTLQNHNDVIQVNDFNLTDRGGFYNLTHDYPILDRDGQNNLDLQHHAYKGAVLSNFYTMMKLNLTRNASYAGRVSPLSWTKTNFFPGKSQPIPLLYLGQITTPDNITVTRSDVQTACEGYGGQDIANISNVAVKCAMFLGPPQRTDGGDERVPADGSTWTQRMFTCAGSTRARMQRVEFSYNGTRELGAINIRRSNINTPVLWGMEKADLKITDVDLLWGRVADGSESDSDLWTVRSDVFYVPAGSADVWGLTTGGLPSVMPGITWAQISGVVGVSQVVDYSGLSNYALLHKYQELMQADPTNGVKQIRALMWTDVMANNLVGTASRTELQVTEHVPSVAYDLRYAIPALLLCIIWLPAVLSAVFVLLTGLLKISYLKYLLAHTSAGRIALGDSALRPMNMSVMQTTSKARGDEVEWADGPGRTPVWMEAAGEHDYEQKGIFSAVSTRDQY</sequence>
<protein>
    <submittedName>
        <fullName evidence="2">Uncharacterized protein</fullName>
    </submittedName>
</protein>
<dbReference type="RefSeq" id="XP_037217469.1">
    <property type="nucleotide sequence ID" value="XM_037366057.1"/>
</dbReference>
<dbReference type="GeneID" id="59348573"/>
<name>A0A8H6SCP0_9AGAR</name>
<evidence type="ECO:0000313" key="2">
    <source>
        <dbReference type="EMBL" id="KAF7297110.1"/>
    </source>
</evidence>
<feature type="transmembrane region" description="Helical" evidence="1">
    <location>
        <begin position="609"/>
        <end position="636"/>
    </location>
</feature>
<dbReference type="EMBL" id="JACAZF010000008">
    <property type="protein sequence ID" value="KAF7297110.1"/>
    <property type="molecule type" value="Genomic_DNA"/>
</dbReference>